<accession>A0A699T1Z0</accession>
<protein>
    <submittedName>
        <fullName evidence="2">Uncharacterized protein</fullName>
    </submittedName>
</protein>
<proteinExistence type="predicted"/>
<feature type="region of interest" description="Disordered" evidence="1">
    <location>
        <begin position="1"/>
        <end position="30"/>
    </location>
</feature>
<feature type="compositionally biased region" description="Acidic residues" evidence="1">
    <location>
        <begin position="122"/>
        <end position="134"/>
    </location>
</feature>
<dbReference type="EMBL" id="BKCJ011203026">
    <property type="protein sequence ID" value="GFD03161.1"/>
    <property type="molecule type" value="Genomic_DNA"/>
</dbReference>
<dbReference type="AlphaFoldDB" id="A0A699T1Z0"/>
<gene>
    <name evidence="2" type="ORF">Tci_875130</name>
</gene>
<evidence type="ECO:0000313" key="2">
    <source>
        <dbReference type="EMBL" id="GFD03161.1"/>
    </source>
</evidence>
<reference evidence="2" key="1">
    <citation type="journal article" date="2019" name="Sci. Rep.">
        <title>Draft genome of Tanacetum cinerariifolium, the natural source of mosquito coil.</title>
        <authorList>
            <person name="Yamashiro T."/>
            <person name="Shiraishi A."/>
            <person name="Satake H."/>
            <person name="Nakayama K."/>
        </authorList>
    </citation>
    <scope>NUCLEOTIDE SEQUENCE</scope>
</reference>
<name>A0A699T1Z0_TANCI</name>
<organism evidence="2">
    <name type="scientific">Tanacetum cinerariifolium</name>
    <name type="common">Dalmatian daisy</name>
    <name type="synonym">Chrysanthemum cinerariifolium</name>
    <dbReference type="NCBI Taxonomy" id="118510"/>
    <lineage>
        <taxon>Eukaryota</taxon>
        <taxon>Viridiplantae</taxon>
        <taxon>Streptophyta</taxon>
        <taxon>Embryophyta</taxon>
        <taxon>Tracheophyta</taxon>
        <taxon>Spermatophyta</taxon>
        <taxon>Magnoliopsida</taxon>
        <taxon>eudicotyledons</taxon>
        <taxon>Gunneridae</taxon>
        <taxon>Pentapetalae</taxon>
        <taxon>asterids</taxon>
        <taxon>campanulids</taxon>
        <taxon>Asterales</taxon>
        <taxon>Asteraceae</taxon>
        <taxon>Asteroideae</taxon>
        <taxon>Anthemideae</taxon>
        <taxon>Anthemidinae</taxon>
        <taxon>Tanacetum</taxon>
    </lineage>
</organism>
<comment type="caution">
    <text evidence="2">The sequence shown here is derived from an EMBL/GenBank/DDBJ whole genome shotgun (WGS) entry which is preliminary data.</text>
</comment>
<feature type="compositionally biased region" description="Basic and acidic residues" evidence="1">
    <location>
        <begin position="111"/>
        <end position="120"/>
    </location>
</feature>
<sequence length="134" mass="15088">MGDATDQTRSKRVSKFSNDPPLSRVNSLKSGEDRLKLTELMELCTQLQSRVLALETIKTNQALKIGSLKRRVKKIEKKASKRTHKLKRLYKIGSSGRIESSDEASLGDQEDASKQERIIDNIDADEEVTLVDET</sequence>
<evidence type="ECO:0000256" key="1">
    <source>
        <dbReference type="SAM" id="MobiDB-lite"/>
    </source>
</evidence>
<feature type="region of interest" description="Disordered" evidence="1">
    <location>
        <begin position="96"/>
        <end position="134"/>
    </location>
</feature>